<keyword evidence="2" id="KW-0902">Two-component regulatory system</keyword>
<evidence type="ECO:0000256" key="1">
    <source>
        <dbReference type="ARBA" id="ARBA00022553"/>
    </source>
</evidence>
<evidence type="ECO:0000313" key="5">
    <source>
        <dbReference type="EMBL" id="MBB5190156.1"/>
    </source>
</evidence>
<dbReference type="Pfam" id="PF00072">
    <property type="entry name" value="Response_reg"/>
    <property type="match status" value="1"/>
</dbReference>
<dbReference type="GO" id="GO:0000160">
    <property type="term" value="P:phosphorelay signal transduction system"/>
    <property type="evidence" value="ECO:0007669"/>
    <property type="project" value="UniProtKB-KW"/>
</dbReference>
<dbReference type="PROSITE" id="PS50110">
    <property type="entry name" value="RESPONSE_REGULATORY"/>
    <property type="match status" value="1"/>
</dbReference>
<keyword evidence="1 3" id="KW-0597">Phosphoprotein</keyword>
<organism evidence="5 6">
    <name type="scientific">Silvimonas terrae</name>
    <dbReference type="NCBI Taxonomy" id="300266"/>
    <lineage>
        <taxon>Bacteria</taxon>
        <taxon>Pseudomonadati</taxon>
        <taxon>Pseudomonadota</taxon>
        <taxon>Betaproteobacteria</taxon>
        <taxon>Neisseriales</taxon>
        <taxon>Chitinibacteraceae</taxon>
        <taxon>Silvimonas</taxon>
    </lineage>
</organism>
<accession>A0A840RCL1</accession>
<keyword evidence="6" id="KW-1185">Reference proteome</keyword>
<dbReference type="InterPro" id="IPR050595">
    <property type="entry name" value="Bact_response_regulator"/>
</dbReference>
<evidence type="ECO:0000259" key="4">
    <source>
        <dbReference type="PROSITE" id="PS50110"/>
    </source>
</evidence>
<dbReference type="EMBL" id="JACHHN010000002">
    <property type="protein sequence ID" value="MBB5190156.1"/>
    <property type="molecule type" value="Genomic_DNA"/>
</dbReference>
<reference evidence="5 6" key="1">
    <citation type="submission" date="2020-08" db="EMBL/GenBank/DDBJ databases">
        <title>Genomic Encyclopedia of Type Strains, Phase IV (KMG-IV): sequencing the most valuable type-strain genomes for metagenomic binning, comparative biology and taxonomic classification.</title>
        <authorList>
            <person name="Goeker M."/>
        </authorList>
    </citation>
    <scope>NUCLEOTIDE SEQUENCE [LARGE SCALE GENOMIC DNA]</scope>
    <source>
        <strain evidence="5 6">DSM 18233</strain>
    </source>
</reference>
<evidence type="ECO:0000256" key="2">
    <source>
        <dbReference type="ARBA" id="ARBA00023012"/>
    </source>
</evidence>
<dbReference type="CDD" id="cd00156">
    <property type="entry name" value="REC"/>
    <property type="match status" value="1"/>
</dbReference>
<name>A0A840RCL1_9NEIS</name>
<dbReference type="SMART" id="SM00448">
    <property type="entry name" value="REC"/>
    <property type="match status" value="1"/>
</dbReference>
<gene>
    <name evidence="5" type="ORF">HNQ50_000878</name>
</gene>
<dbReference type="Proteomes" id="UP000543030">
    <property type="component" value="Unassembled WGS sequence"/>
</dbReference>
<comment type="caution">
    <text evidence="5">The sequence shown here is derived from an EMBL/GenBank/DDBJ whole genome shotgun (WGS) entry which is preliminary data.</text>
</comment>
<proteinExistence type="predicted"/>
<dbReference type="PANTHER" id="PTHR44591">
    <property type="entry name" value="STRESS RESPONSE REGULATOR PROTEIN 1"/>
    <property type="match status" value="1"/>
</dbReference>
<evidence type="ECO:0000256" key="3">
    <source>
        <dbReference type="PROSITE-ProRule" id="PRU00169"/>
    </source>
</evidence>
<dbReference type="AlphaFoldDB" id="A0A840RCL1"/>
<dbReference type="PANTHER" id="PTHR44591:SF14">
    <property type="entry name" value="PROTEIN PILG"/>
    <property type="match status" value="1"/>
</dbReference>
<evidence type="ECO:0000313" key="6">
    <source>
        <dbReference type="Proteomes" id="UP000543030"/>
    </source>
</evidence>
<dbReference type="Gene3D" id="3.40.50.2300">
    <property type="match status" value="1"/>
</dbReference>
<protein>
    <submittedName>
        <fullName evidence="5">CheY-like chemotaxis protein</fullName>
    </submittedName>
</protein>
<feature type="domain" description="Response regulatory" evidence="4">
    <location>
        <begin position="19"/>
        <end position="136"/>
    </location>
</feature>
<dbReference type="InterPro" id="IPR001789">
    <property type="entry name" value="Sig_transdc_resp-reg_receiver"/>
</dbReference>
<dbReference type="RefSeq" id="WP_184097992.1">
    <property type="nucleotide sequence ID" value="NZ_JACHHN010000002.1"/>
</dbReference>
<feature type="modified residue" description="4-aspartylphosphate" evidence="3">
    <location>
        <position position="70"/>
    </location>
</feature>
<dbReference type="InterPro" id="IPR011006">
    <property type="entry name" value="CheY-like_superfamily"/>
</dbReference>
<dbReference type="SUPFAM" id="SSF52172">
    <property type="entry name" value="CheY-like"/>
    <property type="match status" value="1"/>
</dbReference>
<sequence length="144" mass="15762">MSTELTSPPAETGTAPVVTALLVEDSVLIREALVEALSASGHVVFTAFAATANDAIAALKQQRFDLAVIDLELLEGTGFDVLSYIKNNELNPPVRVVLTNHAFSLYERRARMLGVEHFFDKSMHFTEAVQTIENVRPRLPDLPA</sequence>